<accession>A0A7Z2VEK4</accession>
<feature type="transmembrane region" description="Helical" evidence="2">
    <location>
        <begin position="63"/>
        <end position="83"/>
    </location>
</feature>
<proteinExistence type="predicted"/>
<name>A0A7Z2VEK4_9BACL</name>
<feature type="coiled-coil region" evidence="1">
    <location>
        <begin position="23"/>
        <end position="53"/>
    </location>
</feature>
<dbReference type="EMBL" id="CP051680">
    <property type="protein sequence ID" value="QJD81731.1"/>
    <property type="molecule type" value="Genomic_DNA"/>
</dbReference>
<organism evidence="3 4">
    <name type="scientific">Cohnella herbarum</name>
    <dbReference type="NCBI Taxonomy" id="2728023"/>
    <lineage>
        <taxon>Bacteria</taxon>
        <taxon>Bacillati</taxon>
        <taxon>Bacillota</taxon>
        <taxon>Bacilli</taxon>
        <taxon>Bacillales</taxon>
        <taxon>Paenibacillaceae</taxon>
        <taxon>Cohnella</taxon>
    </lineage>
</organism>
<keyword evidence="2" id="KW-0472">Membrane</keyword>
<keyword evidence="2" id="KW-1133">Transmembrane helix</keyword>
<protein>
    <submittedName>
        <fullName evidence="3">Hemolysin XhlA</fullName>
    </submittedName>
</protein>
<keyword evidence="4" id="KW-1185">Reference proteome</keyword>
<dbReference type="Pfam" id="PF10779">
    <property type="entry name" value="XhlA"/>
    <property type="match status" value="1"/>
</dbReference>
<dbReference type="KEGG" id="cheb:HH215_00050"/>
<dbReference type="Proteomes" id="UP000502248">
    <property type="component" value="Chromosome"/>
</dbReference>
<dbReference type="RefSeq" id="WP_169278037.1">
    <property type="nucleotide sequence ID" value="NZ_CP051680.1"/>
</dbReference>
<evidence type="ECO:0000256" key="1">
    <source>
        <dbReference type="SAM" id="Coils"/>
    </source>
</evidence>
<evidence type="ECO:0000313" key="4">
    <source>
        <dbReference type="Proteomes" id="UP000502248"/>
    </source>
</evidence>
<reference evidence="3 4" key="1">
    <citation type="submission" date="2020-04" db="EMBL/GenBank/DDBJ databases">
        <title>Genome sequencing of novel species.</title>
        <authorList>
            <person name="Heo J."/>
            <person name="Kim S.-J."/>
            <person name="Kim J.-S."/>
            <person name="Hong S.-B."/>
            <person name="Kwon S.-W."/>
        </authorList>
    </citation>
    <scope>NUCLEOTIDE SEQUENCE [LARGE SCALE GENOMIC DNA]</scope>
    <source>
        <strain evidence="3 4">MFER-1</strain>
    </source>
</reference>
<keyword evidence="2" id="KW-0812">Transmembrane</keyword>
<dbReference type="InterPro" id="IPR019715">
    <property type="entry name" value="Haemolysin_XhlA"/>
</dbReference>
<evidence type="ECO:0000256" key="2">
    <source>
        <dbReference type="SAM" id="Phobius"/>
    </source>
</evidence>
<keyword evidence="1" id="KW-0175">Coiled coil</keyword>
<gene>
    <name evidence="3" type="ORF">HH215_00050</name>
</gene>
<dbReference type="AlphaFoldDB" id="A0A7Z2VEK4"/>
<evidence type="ECO:0000313" key="3">
    <source>
        <dbReference type="EMBL" id="QJD81731.1"/>
    </source>
</evidence>
<sequence>MPGSEAQVLADIRERIVRVETKIDAMTDVKTTAEEAKDKAQEANLSVKSAHHRIDEIADNLRWLWRTVVGAILVGAITAFIKFNGG</sequence>